<keyword evidence="20" id="KW-1185">Reference proteome</keyword>
<dbReference type="GO" id="GO:0006565">
    <property type="term" value="P:L-serine catabolic process"/>
    <property type="evidence" value="ECO:0007669"/>
    <property type="project" value="TreeGrafter"/>
</dbReference>
<dbReference type="GO" id="GO:0006567">
    <property type="term" value="P:L-threonine catabolic process"/>
    <property type="evidence" value="ECO:0007669"/>
    <property type="project" value="TreeGrafter"/>
</dbReference>
<comment type="catalytic activity">
    <reaction evidence="9">
        <text>L-serine = pyruvate + NH4(+)</text>
        <dbReference type="Rhea" id="RHEA:19169"/>
        <dbReference type="ChEBI" id="CHEBI:15361"/>
        <dbReference type="ChEBI" id="CHEBI:28938"/>
        <dbReference type="ChEBI" id="CHEBI:33384"/>
        <dbReference type="EC" id="4.3.1.17"/>
    </reaction>
</comment>
<name>A0A914DLX3_9BILA</name>
<organism evidence="20 21">
    <name type="scientific">Acrobeloides nanus</name>
    <dbReference type="NCBI Taxonomy" id="290746"/>
    <lineage>
        <taxon>Eukaryota</taxon>
        <taxon>Metazoa</taxon>
        <taxon>Ecdysozoa</taxon>
        <taxon>Nematoda</taxon>
        <taxon>Chromadorea</taxon>
        <taxon>Rhabditida</taxon>
        <taxon>Tylenchina</taxon>
        <taxon>Cephalobomorpha</taxon>
        <taxon>Cephaloboidea</taxon>
        <taxon>Cephalobidae</taxon>
        <taxon>Acrobeloides</taxon>
    </lineage>
</organism>
<dbReference type="WBParaSite" id="ACRNAN_scaffold2921.g11653.t1">
    <property type="protein sequence ID" value="ACRNAN_scaffold2921.g11653.t1"/>
    <property type="gene ID" value="ACRNAN_scaffold2921.g11653"/>
</dbReference>
<evidence type="ECO:0000256" key="1">
    <source>
        <dbReference type="ARBA" id="ARBA00001933"/>
    </source>
</evidence>
<keyword evidence="4" id="KW-0663">Pyridoxal phosphate</keyword>
<evidence type="ECO:0000256" key="3">
    <source>
        <dbReference type="ARBA" id="ARBA00012093"/>
    </source>
</evidence>
<comment type="function">
    <text evidence="12">Catalyzes the synthesis of D-serine from L-serine. D-serine is a key coagonist with glutamate at NMDA receptors. Has dehydratase activity towards both L-serine and D-serine.</text>
</comment>
<dbReference type="PROSITE" id="PS00165">
    <property type="entry name" value="DEHYDRATASE_SER_THR"/>
    <property type="match status" value="1"/>
</dbReference>
<dbReference type="InterPro" id="IPR001926">
    <property type="entry name" value="TrpB-like_PALP"/>
</dbReference>
<evidence type="ECO:0000256" key="14">
    <source>
        <dbReference type="ARBA" id="ARBA00066592"/>
    </source>
</evidence>
<sequence length="341" mass="37292">MAPRSWWKRPILKLILPKPENALHHIEETLRKIQHGIIRTPCVKSEFFSKLMDMEIYLKKENLQYTGSFKARGALSAIKNLSKLEKINGIVAVSSGNHALALAYHAMHLGIPFTAVMPSSASNVKIRRSQECGANVLVNGKFFEEAQSYAIKLANKSGLKYIDSDDNTSVVFGQGTVALEILKDVADIDAILVPGTGGLIAGTTLAIKAKNPNIKIIGVKVDMNVDSDNKEPFNIPAEFLASVGDTGTIAAELVKSQVDDFIYVNADMVAVAMLHLFEHDNIIVECSAAVGLAALRSEKLKYLQGKKVVTVLTGGNIEMKDFSLVLNRARFLQNRLANCMR</sequence>
<evidence type="ECO:0000256" key="12">
    <source>
        <dbReference type="ARBA" id="ARBA00056426"/>
    </source>
</evidence>
<evidence type="ECO:0000256" key="17">
    <source>
        <dbReference type="ARBA" id="ARBA00081060"/>
    </source>
</evidence>
<dbReference type="PANTHER" id="PTHR48078">
    <property type="entry name" value="THREONINE DEHYDRATASE, MITOCHONDRIAL-RELATED"/>
    <property type="match status" value="1"/>
</dbReference>
<dbReference type="SUPFAM" id="SSF53686">
    <property type="entry name" value="Tryptophan synthase beta subunit-like PLP-dependent enzymes"/>
    <property type="match status" value="1"/>
</dbReference>
<evidence type="ECO:0000256" key="4">
    <source>
        <dbReference type="ARBA" id="ARBA00022898"/>
    </source>
</evidence>
<dbReference type="Pfam" id="PF00291">
    <property type="entry name" value="PALP"/>
    <property type="match status" value="1"/>
</dbReference>
<comment type="catalytic activity">
    <reaction evidence="10">
        <text>D-serine = pyruvate + NH4(+)</text>
        <dbReference type="Rhea" id="RHEA:13977"/>
        <dbReference type="ChEBI" id="CHEBI:15361"/>
        <dbReference type="ChEBI" id="CHEBI:28938"/>
        <dbReference type="ChEBI" id="CHEBI:35247"/>
        <dbReference type="EC" id="4.3.1.18"/>
    </reaction>
</comment>
<dbReference type="CDD" id="cd01562">
    <property type="entry name" value="Thr-dehyd"/>
    <property type="match status" value="1"/>
</dbReference>
<dbReference type="InterPro" id="IPR036052">
    <property type="entry name" value="TrpB-like_PALP_sf"/>
</dbReference>
<dbReference type="FunFam" id="3.40.50.1100:FF:000041">
    <property type="entry name" value="Threonine ammonia-lyase, variant"/>
    <property type="match status" value="1"/>
</dbReference>
<keyword evidence="5" id="KW-0456">Lyase</keyword>
<protein>
    <recommendedName>
        <fullName evidence="15">Serine racemase</fullName>
        <ecNumber evidence="3">4.3.1.17</ecNumber>
        <ecNumber evidence="13">4.3.1.18</ecNumber>
        <ecNumber evidence="14">5.1.1.18</ecNumber>
    </recommendedName>
    <alternativeName>
        <fullName evidence="16">D-serine ammonia-lyase</fullName>
    </alternativeName>
    <alternativeName>
        <fullName evidence="18">D-serine dehydratase</fullName>
    </alternativeName>
    <alternativeName>
        <fullName evidence="17">L-serine ammonia-lyase</fullName>
    </alternativeName>
    <alternativeName>
        <fullName evidence="7">L-serine deaminase</fullName>
    </alternativeName>
    <alternativeName>
        <fullName evidence="6">L-serine dehydratase</fullName>
    </alternativeName>
    <alternativeName>
        <fullName evidence="8">L-threonine dehydratase</fullName>
    </alternativeName>
</protein>
<comment type="similarity">
    <text evidence="2">Belongs to the serine/threonine dehydratase family.</text>
</comment>
<dbReference type="GO" id="GO:0030378">
    <property type="term" value="F:serine racemase activity"/>
    <property type="evidence" value="ECO:0007669"/>
    <property type="project" value="UniProtKB-EC"/>
</dbReference>
<dbReference type="AlphaFoldDB" id="A0A914DLX3"/>
<evidence type="ECO:0000256" key="10">
    <source>
        <dbReference type="ARBA" id="ARBA00050422"/>
    </source>
</evidence>
<dbReference type="EC" id="4.3.1.18" evidence="13"/>
<proteinExistence type="inferred from homology"/>
<evidence type="ECO:0000256" key="16">
    <source>
        <dbReference type="ARBA" id="ARBA00076108"/>
    </source>
</evidence>
<accession>A0A914DLX3</accession>
<evidence type="ECO:0000256" key="9">
    <source>
        <dbReference type="ARBA" id="ARBA00049406"/>
    </source>
</evidence>
<evidence type="ECO:0000259" key="19">
    <source>
        <dbReference type="Pfam" id="PF00291"/>
    </source>
</evidence>
<dbReference type="Gene3D" id="3.40.50.1100">
    <property type="match status" value="2"/>
</dbReference>
<dbReference type="GO" id="GO:0005524">
    <property type="term" value="F:ATP binding"/>
    <property type="evidence" value="ECO:0007669"/>
    <property type="project" value="UniProtKB-ARBA"/>
</dbReference>
<dbReference type="GO" id="GO:0004794">
    <property type="term" value="F:threonine deaminase activity"/>
    <property type="evidence" value="ECO:0007669"/>
    <property type="project" value="TreeGrafter"/>
</dbReference>
<evidence type="ECO:0000256" key="7">
    <source>
        <dbReference type="ARBA" id="ARBA00041766"/>
    </source>
</evidence>
<dbReference type="EC" id="5.1.1.18" evidence="14"/>
<dbReference type="InterPro" id="IPR000634">
    <property type="entry name" value="Ser/Thr_deHydtase_PyrdxlP-BS"/>
</dbReference>
<evidence type="ECO:0000256" key="8">
    <source>
        <dbReference type="ARBA" id="ARBA00042605"/>
    </source>
</evidence>
<dbReference type="GO" id="GO:0030170">
    <property type="term" value="F:pyridoxal phosphate binding"/>
    <property type="evidence" value="ECO:0007669"/>
    <property type="project" value="InterPro"/>
</dbReference>
<dbReference type="EC" id="4.3.1.17" evidence="3"/>
<dbReference type="Proteomes" id="UP000887540">
    <property type="component" value="Unplaced"/>
</dbReference>
<feature type="domain" description="Tryptophan synthase beta chain-like PALP" evidence="19">
    <location>
        <begin position="34"/>
        <end position="314"/>
    </location>
</feature>
<evidence type="ECO:0000313" key="20">
    <source>
        <dbReference type="Proteomes" id="UP000887540"/>
    </source>
</evidence>
<evidence type="ECO:0000256" key="6">
    <source>
        <dbReference type="ARBA" id="ARBA00031418"/>
    </source>
</evidence>
<dbReference type="PANTHER" id="PTHR48078:SF19">
    <property type="entry name" value="ACT DOMAIN-CONTAINING PROTEIN"/>
    <property type="match status" value="1"/>
</dbReference>
<comment type="catalytic activity">
    <reaction evidence="11">
        <text>L-serine = D-serine</text>
        <dbReference type="Rhea" id="RHEA:10980"/>
        <dbReference type="ChEBI" id="CHEBI:33384"/>
        <dbReference type="ChEBI" id="CHEBI:35247"/>
        <dbReference type="EC" id="5.1.1.18"/>
    </reaction>
</comment>
<reference evidence="21" key="1">
    <citation type="submission" date="2022-11" db="UniProtKB">
        <authorList>
            <consortium name="WormBaseParasite"/>
        </authorList>
    </citation>
    <scope>IDENTIFICATION</scope>
</reference>
<comment type="cofactor">
    <cofactor evidence="1">
        <name>pyridoxal 5'-phosphate</name>
        <dbReference type="ChEBI" id="CHEBI:597326"/>
    </cofactor>
</comment>
<evidence type="ECO:0000256" key="11">
    <source>
        <dbReference type="ARBA" id="ARBA00051769"/>
    </source>
</evidence>
<evidence type="ECO:0000256" key="13">
    <source>
        <dbReference type="ARBA" id="ARBA00066349"/>
    </source>
</evidence>
<dbReference type="GO" id="GO:0009097">
    <property type="term" value="P:isoleucine biosynthetic process"/>
    <property type="evidence" value="ECO:0007669"/>
    <property type="project" value="TreeGrafter"/>
</dbReference>
<evidence type="ECO:0000256" key="15">
    <source>
        <dbReference type="ARBA" id="ARBA00070760"/>
    </source>
</evidence>
<evidence type="ECO:0000313" key="21">
    <source>
        <dbReference type="WBParaSite" id="ACRNAN_scaffold2921.g11653.t1"/>
    </source>
</evidence>
<evidence type="ECO:0000256" key="2">
    <source>
        <dbReference type="ARBA" id="ARBA00010869"/>
    </source>
</evidence>
<dbReference type="GO" id="GO:0008721">
    <property type="term" value="F:D-serine ammonia-lyase activity"/>
    <property type="evidence" value="ECO:0007669"/>
    <property type="project" value="UniProtKB-EC"/>
</dbReference>
<evidence type="ECO:0000256" key="5">
    <source>
        <dbReference type="ARBA" id="ARBA00023239"/>
    </source>
</evidence>
<dbReference type="GO" id="GO:0003941">
    <property type="term" value="F:L-serine ammonia-lyase activity"/>
    <property type="evidence" value="ECO:0007669"/>
    <property type="project" value="UniProtKB-EC"/>
</dbReference>
<dbReference type="GO" id="GO:0070178">
    <property type="term" value="P:D-serine metabolic process"/>
    <property type="evidence" value="ECO:0007669"/>
    <property type="project" value="UniProtKB-ARBA"/>
</dbReference>
<evidence type="ECO:0000256" key="18">
    <source>
        <dbReference type="ARBA" id="ARBA00081761"/>
    </source>
</evidence>
<dbReference type="InterPro" id="IPR050147">
    <property type="entry name" value="Ser/Thr_Dehydratase"/>
</dbReference>